<feature type="region of interest" description="Disordered" evidence="1">
    <location>
        <begin position="1"/>
        <end position="39"/>
    </location>
</feature>
<reference evidence="4" key="1">
    <citation type="journal article" date="2019" name="Int. J. Syst. Evol. Microbiol.">
        <title>The Global Catalogue of Microorganisms (GCM) 10K type strain sequencing project: providing services to taxonomists for standard genome sequencing and annotation.</title>
        <authorList>
            <consortium name="The Broad Institute Genomics Platform"/>
            <consortium name="The Broad Institute Genome Sequencing Center for Infectious Disease"/>
            <person name="Wu L."/>
            <person name="Ma J."/>
        </authorList>
    </citation>
    <scope>NUCLEOTIDE SEQUENCE [LARGE SCALE GENOMIC DNA]</scope>
    <source>
        <strain evidence="4">CCUG 54950</strain>
    </source>
</reference>
<dbReference type="PANTHER" id="PTHR30634">
    <property type="entry name" value="OUTER MEMBRANE LOLAB LIPOPROTEIN INSERTION APPARATUS"/>
    <property type="match status" value="1"/>
</dbReference>
<evidence type="ECO:0000313" key="4">
    <source>
        <dbReference type="Proteomes" id="UP001597233"/>
    </source>
</evidence>
<dbReference type="PANTHER" id="PTHR30634:SF16">
    <property type="entry name" value="OUTER-MEMBRANE LIPOPROTEIN LOLB"/>
    <property type="match status" value="1"/>
</dbReference>
<dbReference type="InterPro" id="IPR008912">
    <property type="entry name" value="Uncharacterised_CoxE"/>
</dbReference>
<keyword evidence="4" id="KW-1185">Reference proteome</keyword>
<dbReference type="Pfam" id="PF05762">
    <property type="entry name" value="VWA_CoxE"/>
    <property type="match status" value="1"/>
</dbReference>
<gene>
    <name evidence="3" type="ORF">ACFSC9_22145</name>
</gene>
<feature type="domain" description="VWFA" evidence="2">
    <location>
        <begin position="251"/>
        <end position="395"/>
    </location>
</feature>
<proteinExistence type="predicted"/>
<accession>A0ABW4RPN3</accession>
<dbReference type="EMBL" id="JBHUEH010000032">
    <property type="protein sequence ID" value="MFD1888190.1"/>
    <property type="molecule type" value="Genomic_DNA"/>
</dbReference>
<protein>
    <submittedName>
        <fullName evidence="3">VWA domain-containing protein</fullName>
    </submittedName>
</protein>
<dbReference type="InterPro" id="IPR002035">
    <property type="entry name" value="VWF_A"/>
</dbReference>
<dbReference type="SUPFAM" id="SSF53300">
    <property type="entry name" value="vWA-like"/>
    <property type="match status" value="1"/>
</dbReference>
<comment type="caution">
    <text evidence="3">The sequence shown here is derived from an EMBL/GenBank/DDBJ whole genome shotgun (WGS) entry which is preliminary data.</text>
</comment>
<sequence length="414" mass="47414">MDNEADHETDKQHDGVEHKADQQDTRSHQEGDAQHDRQTLNRWRLLLGEAAEQSLSGAGGSRSDADHFQYQELDEVLGYLYDREYGEDQGYRERGSGGGRGASQLTVPRWLDRVRHLFPAETVEILEKQALDRYGLSQILFDKKVLESLEPNMALLKNIMQFKGRMKGDVLRSAREIVRQVVEQLRRQLEQDVRVSVIGKRHRYTASRTRSIRNLNFKKTIQRNLKNYDRERRKLVIDKLYFDGNLQQHNRWNIVILVDESGSMLDSVIYSAVMASIFYRLETLRTHLILFDTEVVDLSGRLEDPVDLLMSVQLGGGTHIAKALRYSEKLIDHPARTIVVLVSDLEEGYPIQSMYAACKDILDAGSRLIVLPALNYEGTAVYDRNAARRLTDMGADVAAITPHRLADWIGEIIR</sequence>
<organism evidence="3 4">
    <name type="scientific">Paenibacillus wenxiniae</name>
    <dbReference type="NCBI Taxonomy" id="1636843"/>
    <lineage>
        <taxon>Bacteria</taxon>
        <taxon>Bacillati</taxon>
        <taxon>Bacillota</taxon>
        <taxon>Bacilli</taxon>
        <taxon>Bacillales</taxon>
        <taxon>Paenibacillaceae</taxon>
        <taxon>Paenibacillus</taxon>
    </lineage>
</organism>
<dbReference type="Gene3D" id="3.40.50.410">
    <property type="entry name" value="von Willebrand factor, type A domain"/>
    <property type="match status" value="1"/>
</dbReference>
<evidence type="ECO:0000313" key="3">
    <source>
        <dbReference type="EMBL" id="MFD1888190.1"/>
    </source>
</evidence>
<evidence type="ECO:0000259" key="2">
    <source>
        <dbReference type="SMART" id="SM00327"/>
    </source>
</evidence>
<dbReference type="Proteomes" id="UP001597233">
    <property type="component" value="Unassembled WGS sequence"/>
</dbReference>
<evidence type="ECO:0000256" key="1">
    <source>
        <dbReference type="SAM" id="MobiDB-lite"/>
    </source>
</evidence>
<dbReference type="SMART" id="SM00327">
    <property type="entry name" value="VWA"/>
    <property type="match status" value="1"/>
</dbReference>
<name>A0ABW4RPN3_9BACL</name>
<dbReference type="InterPro" id="IPR036465">
    <property type="entry name" value="vWFA_dom_sf"/>
</dbReference>
<dbReference type="InterPro" id="IPR050458">
    <property type="entry name" value="LolB"/>
</dbReference>
<dbReference type="RefSeq" id="WP_347322921.1">
    <property type="nucleotide sequence ID" value="NZ_JBCGUH010000001.1"/>
</dbReference>